<dbReference type="Proteomes" id="UP001188597">
    <property type="component" value="Unassembled WGS sequence"/>
</dbReference>
<reference evidence="1" key="1">
    <citation type="submission" date="2022-12" db="EMBL/GenBank/DDBJ databases">
        <title>Draft genome assemblies for two species of Escallonia (Escalloniales).</title>
        <authorList>
            <person name="Chanderbali A."/>
            <person name="Dervinis C."/>
            <person name="Anghel I."/>
            <person name="Soltis D."/>
            <person name="Soltis P."/>
            <person name="Zapata F."/>
        </authorList>
    </citation>
    <scope>NUCLEOTIDE SEQUENCE</scope>
    <source>
        <strain evidence="1">UCBG64.0493</strain>
        <tissue evidence="1">Leaf</tissue>
    </source>
</reference>
<dbReference type="GO" id="GO:0048364">
    <property type="term" value="P:root development"/>
    <property type="evidence" value="ECO:0007669"/>
    <property type="project" value="InterPro"/>
</dbReference>
<name>A0AA88WLQ5_9ASTE</name>
<dbReference type="PANTHER" id="PTHR33070:SF109">
    <property type="entry name" value="DOMAIN PROTEIN, PUTATIVE (DUF241)-RELATED"/>
    <property type="match status" value="1"/>
</dbReference>
<dbReference type="Pfam" id="PF03087">
    <property type="entry name" value="BPS1"/>
    <property type="match status" value="2"/>
</dbReference>
<evidence type="ECO:0000313" key="1">
    <source>
        <dbReference type="EMBL" id="KAK3029154.1"/>
    </source>
</evidence>
<proteinExistence type="predicted"/>
<keyword evidence="2" id="KW-1185">Reference proteome</keyword>
<organism evidence="1 2">
    <name type="scientific">Escallonia herrerae</name>
    <dbReference type="NCBI Taxonomy" id="1293975"/>
    <lineage>
        <taxon>Eukaryota</taxon>
        <taxon>Viridiplantae</taxon>
        <taxon>Streptophyta</taxon>
        <taxon>Embryophyta</taxon>
        <taxon>Tracheophyta</taxon>
        <taxon>Spermatophyta</taxon>
        <taxon>Magnoliopsida</taxon>
        <taxon>eudicotyledons</taxon>
        <taxon>Gunneridae</taxon>
        <taxon>Pentapetalae</taxon>
        <taxon>asterids</taxon>
        <taxon>campanulids</taxon>
        <taxon>Escalloniales</taxon>
        <taxon>Escalloniaceae</taxon>
        <taxon>Escallonia</taxon>
    </lineage>
</organism>
<dbReference type="AlphaFoldDB" id="A0AA88WLQ5"/>
<dbReference type="GO" id="GO:0048367">
    <property type="term" value="P:shoot system development"/>
    <property type="evidence" value="ECO:0007669"/>
    <property type="project" value="InterPro"/>
</dbReference>
<dbReference type="PANTHER" id="PTHR33070">
    <property type="entry name" value="OS06G0725500 PROTEIN"/>
    <property type="match status" value="1"/>
</dbReference>
<protein>
    <submittedName>
        <fullName evidence="1">Uncharacterized protein</fullName>
    </submittedName>
</protein>
<accession>A0AA88WLQ5</accession>
<dbReference type="EMBL" id="JAVXUP010000391">
    <property type="protein sequence ID" value="KAK3029154.1"/>
    <property type="molecule type" value="Genomic_DNA"/>
</dbReference>
<comment type="caution">
    <text evidence="1">The sequence shown here is derived from an EMBL/GenBank/DDBJ whole genome shotgun (WGS) entry which is preliminary data.</text>
</comment>
<sequence length="495" mass="56379">MATSKCNTRLNIRSNSLPSRSYPSALRLEKQLNKLKTWEEASSMEMADMICSSLLATEELYRCLDDLLELPLTQQAPSLHLHEEWANELLDGSVRFLDICSAAREFMSQLREHASDLQSSLRRRKGDSTMESSIKESKRLLAALKQMNNKIGASSLINQDHRLQTMISVLKEVSTGTISIFRSLFLFLSVPIPKTKPARWSMVSKLMHKGAVTCKEEQENANELESVDAALWSLCRYGSNEGQKMQIAQNRLEALEADIQAFENALGCMFRRLIKARASLLNHFAWVVWWRSRKFWVKQNISLPRTLRIEEEMKKLKAWEEDSSVPTVDTICNVSGVEELYKYMDDMLGLPLAQLNPPTINARNGQMNFWMVRLLDICGTASDSMSQLKEHSLLRFFSLPVSKAKPAKWSMVSKLMHKGALTWKERQNYVHEFESADAALCSLCTYGSSEVEKMQIAQSKLEVLEAGIDGFENHLRSIFRRLVKARASLLNVISN</sequence>
<evidence type="ECO:0000313" key="2">
    <source>
        <dbReference type="Proteomes" id="UP001188597"/>
    </source>
</evidence>
<dbReference type="InterPro" id="IPR004320">
    <property type="entry name" value="BPS1_pln"/>
</dbReference>
<gene>
    <name evidence="1" type="ORF">RJ639_039709</name>
</gene>